<protein>
    <recommendedName>
        <fullName evidence="1">Transposase IS701-like DDE domain-containing protein</fullName>
    </recommendedName>
</protein>
<keyword evidence="3" id="KW-1185">Reference proteome</keyword>
<evidence type="ECO:0000313" key="3">
    <source>
        <dbReference type="Proteomes" id="UP000236047"/>
    </source>
</evidence>
<dbReference type="EMBL" id="LJSN01000001">
    <property type="protein sequence ID" value="PNE43542.1"/>
    <property type="molecule type" value="Genomic_DNA"/>
</dbReference>
<name>A0A2N8PR92_STRNR</name>
<feature type="domain" description="Transposase IS701-like DDE" evidence="1">
    <location>
        <begin position="35"/>
        <end position="143"/>
    </location>
</feature>
<accession>A0A2N8PR92</accession>
<dbReference type="Pfam" id="PF13546">
    <property type="entry name" value="DDE_5"/>
    <property type="match status" value="1"/>
</dbReference>
<gene>
    <name evidence="2" type="ORF">AOB60_01225</name>
</gene>
<organism evidence="2 3">
    <name type="scientific">Streptomyces noursei</name>
    <name type="common">Streptomyces albulus</name>
    <dbReference type="NCBI Taxonomy" id="1971"/>
    <lineage>
        <taxon>Bacteria</taxon>
        <taxon>Bacillati</taxon>
        <taxon>Actinomycetota</taxon>
        <taxon>Actinomycetes</taxon>
        <taxon>Kitasatosporales</taxon>
        <taxon>Streptomycetaceae</taxon>
        <taxon>Streptomyces</taxon>
    </lineage>
</organism>
<dbReference type="InterPro" id="IPR039365">
    <property type="entry name" value="IS701-like"/>
</dbReference>
<evidence type="ECO:0000259" key="1">
    <source>
        <dbReference type="Pfam" id="PF13546"/>
    </source>
</evidence>
<dbReference type="AlphaFoldDB" id="A0A2N8PR92"/>
<evidence type="ECO:0000313" key="2">
    <source>
        <dbReference type="EMBL" id="PNE43542.1"/>
    </source>
</evidence>
<dbReference type="PANTHER" id="PTHR33627:SF1">
    <property type="entry name" value="TRANSPOSASE"/>
    <property type="match status" value="1"/>
</dbReference>
<proteinExistence type="predicted"/>
<dbReference type="InterPro" id="IPR038721">
    <property type="entry name" value="IS701-like_DDE_dom"/>
</dbReference>
<dbReference type="Proteomes" id="UP000236047">
    <property type="component" value="Unassembled WGS sequence"/>
</dbReference>
<dbReference type="PANTHER" id="PTHR33627">
    <property type="entry name" value="TRANSPOSASE"/>
    <property type="match status" value="1"/>
</dbReference>
<sequence>MHAELLDISPVVTDGEWAEEWSDRLEDLLVEVGCIFPRWELRRRAADCIRGLLAPLSRKNGWQLAEYAGEATPWGQQHLLDRSRWDVDALRDFTRRYVIDGLADDGEGAGPGGCGVLVVDETGFAKRGDASAAVARQYSGTLGACV</sequence>
<comment type="caution">
    <text evidence="2">The sequence shown here is derived from an EMBL/GenBank/DDBJ whole genome shotgun (WGS) entry which is preliminary data.</text>
</comment>
<reference evidence="3" key="1">
    <citation type="submission" date="2015-09" db="EMBL/GenBank/DDBJ databases">
        <authorList>
            <person name="Graham D.E."/>
            <person name="Mahan K.M."/>
            <person name="Klingeman D.M."/>
            <person name="Fida T."/>
            <person name="Giannone R.J."/>
            <person name="Hettich R.L."/>
            <person name="Parry R.J."/>
            <person name="Spain J.C."/>
        </authorList>
    </citation>
    <scope>NUCLEOTIDE SEQUENCE [LARGE SCALE GENOMIC DNA]</scope>
    <source>
        <strain evidence="3">JCM 4701</strain>
    </source>
</reference>
<dbReference type="RefSeq" id="WP_102922477.1">
    <property type="nucleotide sequence ID" value="NZ_LJSN01000001.1"/>
</dbReference>